<sequence length="88" mass="9387">MPKGIKIAGVGATTVILTPKGIKFAGVGAREAIIMHIVTTVLRLAKTRLILVKVFVRLEVGRTSLAAHLIKKAAVDARNQGFKLEKTA</sequence>
<proteinExistence type="predicted"/>
<name>A0ABS6FU63_9BACL</name>
<dbReference type="EMBL" id="JAHLQJ010000017">
    <property type="protein sequence ID" value="MBU5673767.1"/>
    <property type="molecule type" value="Genomic_DNA"/>
</dbReference>
<organism evidence="1 2">
    <name type="scientific">Paenibacillus brevis</name>
    <dbReference type="NCBI Taxonomy" id="2841508"/>
    <lineage>
        <taxon>Bacteria</taxon>
        <taxon>Bacillati</taxon>
        <taxon>Bacillota</taxon>
        <taxon>Bacilli</taxon>
        <taxon>Bacillales</taxon>
        <taxon>Paenibacillaceae</taxon>
        <taxon>Paenibacillus</taxon>
    </lineage>
</organism>
<reference evidence="1 2" key="1">
    <citation type="submission" date="2021-06" db="EMBL/GenBank/DDBJ databases">
        <authorList>
            <person name="Sun Q."/>
            <person name="Li D."/>
        </authorList>
    </citation>
    <scope>NUCLEOTIDE SEQUENCE [LARGE SCALE GENOMIC DNA]</scope>
    <source>
        <strain evidence="1 2">MSJ-6</strain>
    </source>
</reference>
<dbReference type="Proteomes" id="UP000743001">
    <property type="component" value="Unassembled WGS sequence"/>
</dbReference>
<dbReference type="RefSeq" id="WP_216480349.1">
    <property type="nucleotide sequence ID" value="NZ_JAHLQJ010000017.1"/>
</dbReference>
<evidence type="ECO:0000313" key="2">
    <source>
        <dbReference type="Proteomes" id="UP000743001"/>
    </source>
</evidence>
<protein>
    <submittedName>
        <fullName evidence="1">Uncharacterized protein</fullName>
    </submittedName>
</protein>
<evidence type="ECO:0000313" key="1">
    <source>
        <dbReference type="EMBL" id="MBU5673767.1"/>
    </source>
</evidence>
<accession>A0ABS6FU63</accession>
<keyword evidence="2" id="KW-1185">Reference proteome</keyword>
<gene>
    <name evidence="1" type="ORF">KQJ23_18190</name>
</gene>
<comment type="caution">
    <text evidence="1">The sequence shown here is derived from an EMBL/GenBank/DDBJ whole genome shotgun (WGS) entry which is preliminary data.</text>
</comment>